<dbReference type="GeneID" id="14013219"/>
<accession>H6UK12</accession>
<dbReference type="EMBL" id="JN651747">
    <property type="protein sequence ID" value="AEZ65030.1"/>
    <property type="molecule type" value="Genomic_DNA"/>
</dbReference>
<organism evidence="1 2">
    <name type="scientific">Aeromonas phage phiAS7</name>
    <dbReference type="NCBI Taxonomy" id="1141132"/>
    <lineage>
        <taxon>Viruses</taxon>
        <taxon>Duplodnaviria</taxon>
        <taxon>Heunggongvirae</taxon>
        <taxon>Uroviricota</taxon>
        <taxon>Caudoviricetes</taxon>
        <taxon>Autographivirales</taxon>
        <taxon>Autonotataviridae</taxon>
        <taxon>Aerosvirus</taxon>
        <taxon>Aerosvirus AS7</taxon>
    </lineage>
</organism>
<keyword evidence="2" id="KW-1185">Reference proteome</keyword>
<gene>
    <name evidence="1" type="ORF">phiAS7_00005</name>
</gene>
<dbReference type="RefSeq" id="YP_007007777.1">
    <property type="nucleotide sequence ID" value="NC_019528.1"/>
</dbReference>
<evidence type="ECO:0000313" key="2">
    <source>
        <dbReference type="Proteomes" id="UP000007167"/>
    </source>
</evidence>
<proteinExistence type="predicted"/>
<evidence type="ECO:0000313" key="1">
    <source>
        <dbReference type="EMBL" id="AEZ65030.1"/>
    </source>
</evidence>
<reference evidence="1 2" key="1">
    <citation type="journal article" date="2012" name="J. Virol.">
        <title>Complete Genome Sequence of Bacteriophage phiAS7, a T7-Like Virus That Infects Aeromonas salmonicida subsp. salmonicida.</title>
        <authorList>
            <person name="Kim J.H."/>
            <person name="Son J.S."/>
            <person name="Choresca C.H."/>
            <person name="Shin S.P."/>
            <person name="Han J.E."/>
            <person name="Jun J.W."/>
            <person name="Kang D.H."/>
            <person name="Oh C."/>
            <person name="Heo S.J."/>
            <person name="Park S.C."/>
        </authorList>
    </citation>
    <scope>NUCLEOTIDE SEQUENCE [LARGE SCALE GENOMIC DNA]</scope>
</reference>
<dbReference type="KEGG" id="vg:14013219"/>
<protein>
    <submittedName>
        <fullName evidence="1">Uncharacterized protein</fullName>
    </submittedName>
</protein>
<name>H6UK12_9CAUD</name>
<dbReference type="Proteomes" id="UP000007167">
    <property type="component" value="Segment"/>
</dbReference>
<sequence>MATIVVTVPGKLSVFGQYVNLRKVEHKDSVIHISSAGVLVIKDKWRENVRHTYAQGQWLEAQEKK</sequence>